<dbReference type="SUPFAM" id="SSF56672">
    <property type="entry name" value="DNA/RNA polymerases"/>
    <property type="match status" value="1"/>
</dbReference>
<protein>
    <submittedName>
        <fullName evidence="3">Protein ImuB</fullName>
    </submittedName>
</protein>
<dbReference type="PANTHER" id="PTHR35369:SF2">
    <property type="entry name" value="BLR3025 PROTEIN"/>
    <property type="match status" value="1"/>
</dbReference>
<comment type="caution">
    <text evidence="3">The sequence shown here is derived from an EMBL/GenBank/DDBJ whole genome shotgun (WGS) entry which is preliminary data.</text>
</comment>
<feature type="compositionally biased region" description="Basic and acidic residues" evidence="2">
    <location>
        <begin position="48"/>
        <end position="58"/>
    </location>
</feature>
<evidence type="ECO:0000313" key="3">
    <source>
        <dbReference type="EMBL" id="MDQ0349585.1"/>
    </source>
</evidence>
<dbReference type="Proteomes" id="UP001238467">
    <property type="component" value="Unassembled WGS sequence"/>
</dbReference>
<proteinExistence type="predicted"/>
<dbReference type="EMBL" id="JAUSUH010000011">
    <property type="protein sequence ID" value="MDQ0349585.1"/>
    <property type="molecule type" value="Genomic_DNA"/>
</dbReference>
<reference evidence="3 4" key="1">
    <citation type="submission" date="2023-07" db="EMBL/GenBank/DDBJ databases">
        <title>Genomic Encyclopedia of Type Strains, Phase IV (KMG-IV): sequencing the most valuable type-strain genomes for metagenomic binning, comparative biology and taxonomic classification.</title>
        <authorList>
            <person name="Goeker M."/>
        </authorList>
    </citation>
    <scope>NUCLEOTIDE SEQUENCE [LARGE SCALE GENOMIC DNA]</scope>
    <source>
        <strain evidence="3 4">DSM 1277</strain>
    </source>
</reference>
<evidence type="ECO:0000256" key="2">
    <source>
        <dbReference type="SAM" id="MobiDB-lite"/>
    </source>
</evidence>
<keyword evidence="1" id="KW-0227">DNA damage</keyword>
<dbReference type="InterPro" id="IPR043502">
    <property type="entry name" value="DNA/RNA_pol_sf"/>
</dbReference>
<evidence type="ECO:0000313" key="4">
    <source>
        <dbReference type="Proteomes" id="UP001238467"/>
    </source>
</evidence>
<dbReference type="CDD" id="cd03468">
    <property type="entry name" value="PolY_like"/>
    <property type="match status" value="1"/>
</dbReference>
<organism evidence="3 4">
    <name type="scientific">Ancylobacter vacuolatus</name>
    <dbReference type="NCBI Taxonomy" id="223389"/>
    <lineage>
        <taxon>Bacteria</taxon>
        <taxon>Pseudomonadati</taxon>
        <taxon>Pseudomonadota</taxon>
        <taxon>Alphaproteobacteria</taxon>
        <taxon>Hyphomicrobiales</taxon>
        <taxon>Xanthobacteraceae</taxon>
        <taxon>Ancylobacter</taxon>
    </lineage>
</organism>
<sequence length="556" mass="60525">MRPVPSATSTRYLALWFPFLPADRIERLRQRRGGARSSRCVAPAEGGQAREREGDRQGGKPQINDPFAPAPLVFVEKVQGALRLTALDRAARRAGLAPGLTLADARARVPGLAVLDHDPAADAAFLEVVADDCDRWTPLVALDMPEGVPDGLILDITGCAHLFGGEAALRMRLLAHLQRHGVSARAVIAGTPDAARALARSGQGGVVPPGGEAQAVAGLPVARLGVNAQIVTGLSRAGLKTIGDLAARPGTPLAARFGADLLTRLARTLGREDVRLVPRRPLPECIAERRFAEPIARTADIEATLALLVDDLALMLESRGEGGRAFEACFFRTDGAVRRLKIETARPLRDGVALARLWRERIEALADPLDPGFGFDLVRLGVMRAEKLTPAQVSLDGRAVEEEEVAALIDRLSVRLGRERVLRFLQRDTHDPDRASALVPADGASLPALPPPPEAPARPLTLFDPPQPVEALAEVPDGAPLRFRWRRVVHEVARAEGPERLAPEWWRQPEAAPTRDYYRVENREGRRFWLFRAGLYEREAQAEAGPPRWFLHGLFP</sequence>
<accession>A0ABU0DN06</accession>
<dbReference type="InterPro" id="IPR050356">
    <property type="entry name" value="SulA_CellDiv_inhibitor"/>
</dbReference>
<name>A0ABU0DN06_9HYPH</name>
<dbReference type="PANTHER" id="PTHR35369">
    <property type="entry name" value="BLR3025 PROTEIN-RELATED"/>
    <property type="match status" value="1"/>
</dbReference>
<feature type="region of interest" description="Disordered" evidence="2">
    <location>
        <begin position="31"/>
        <end position="63"/>
    </location>
</feature>
<keyword evidence="4" id="KW-1185">Reference proteome</keyword>
<feature type="region of interest" description="Disordered" evidence="2">
    <location>
        <begin position="433"/>
        <end position="457"/>
    </location>
</feature>
<gene>
    <name evidence="3" type="ORF">J2S76_004033</name>
</gene>
<evidence type="ECO:0000256" key="1">
    <source>
        <dbReference type="ARBA" id="ARBA00022763"/>
    </source>
</evidence>